<organism evidence="15 16">
    <name type="scientific">Setaria italica</name>
    <name type="common">Foxtail millet</name>
    <name type="synonym">Panicum italicum</name>
    <dbReference type="NCBI Taxonomy" id="4555"/>
    <lineage>
        <taxon>Eukaryota</taxon>
        <taxon>Viridiplantae</taxon>
        <taxon>Streptophyta</taxon>
        <taxon>Embryophyta</taxon>
        <taxon>Tracheophyta</taxon>
        <taxon>Spermatophyta</taxon>
        <taxon>Magnoliopsida</taxon>
        <taxon>Liliopsida</taxon>
        <taxon>Poales</taxon>
        <taxon>Poaceae</taxon>
        <taxon>PACMAD clade</taxon>
        <taxon>Panicoideae</taxon>
        <taxon>Panicodae</taxon>
        <taxon>Paniceae</taxon>
        <taxon>Cenchrinae</taxon>
        <taxon>Setaria</taxon>
    </lineage>
</organism>
<dbReference type="Proteomes" id="UP000004995">
    <property type="component" value="Unassembled WGS sequence"/>
</dbReference>
<dbReference type="GO" id="GO:0008353">
    <property type="term" value="F:RNA polymerase II CTD heptapeptide repeat kinase activity"/>
    <property type="evidence" value="ECO:0007669"/>
    <property type="project" value="UniProtKB-EC"/>
</dbReference>
<evidence type="ECO:0000256" key="4">
    <source>
        <dbReference type="ARBA" id="ARBA00022679"/>
    </source>
</evidence>
<dbReference type="SMART" id="SM00220">
    <property type="entry name" value="S_TKc"/>
    <property type="match status" value="1"/>
</dbReference>
<evidence type="ECO:0000313" key="15">
    <source>
        <dbReference type="EnsemblPlants" id="KQL09476"/>
    </source>
</evidence>
<reference evidence="15" key="2">
    <citation type="submission" date="2018-08" db="UniProtKB">
        <authorList>
            <consortium name="EnsemblPlants"/>
        </authorList>
    </citation>
    <scope>IDENTIFICATION</scope>
    <source>
        <strain evidence="15">Yugu1</strain>
    </source>
</reference>
<dbReference type="AlphaFoldDB" id="K3XWZ5"/>
<dbReference type="GO" id="GO:0010389">
    <property type="term" value="P:regulation of G2/M transition of mitotic cell cycle"/>
    <property type="evidence" value="ECO:0000318"/>
    <property type="project" value="GO_Central"/>
</dbReference>
<dbReference type="FunFam" id="3.30.200.20:FF:000231">
    <property type="entry name" value="Cyclin-dependent kinase B2,2"/>
    <property type="match status" value="1"/>
</dbReference>
<dbReference type="GO" id="GO:0007165">
    <property type="term" value="P:signal transduction"/>
    <property type="evidence" value="ECO:0000318"/>
    <property type="project" value="GO_Central"/>
</dbReference>
<evidence type="ECO:0000256" key="10">
    <source>
        <dbReference type="ARBA" id="ARBA00049280"/>
    </source>
</evidence>
<dbReference type="FunFam" id="1.10.510.10:FF:000281">
    <property type="entry name" value="Cyclin-dependent kinase 2"/>
    <property type="match status" value="1"/>
</dbReference>
<comment type="similarity">
    <text evidence="1">Belongs to the protein kinase superfamily. CMGC Ser/Thr protein kinase family. CDC2/CDKX subfamily.</text>
</comment>
<evidence type="ECO:0000256" key="13">
    <source>
        <dbReference type="SAM" id="MobiDB-lite"/>
    </source>
</evidence>
<evidence type="ECO:0000256" key="8">
    <source>
        <dbReference type="ARBA" id="ARBA00047811"/>
    </source>
</evidence>
<keyword evidence="16" id="KW-1185">Reference proteome</keyword>
<dbReference type="GO" id="GO:0004693">
    <property type="term" value="F:cyclin-dependent protein serine/threonine kinase activity"/>
    <property type="evidence" value="ECO:0000318"/>
    <property type="project" value="GO_Central"/>
</dbReference>
<dbReference type="GO" id="GO:0000082">
    <property type="term" value="P:G1/S transition of mitotic cell cycle"/>
    <property type="evidence" value="ECO:0000318"/>
    <property type="project" value="GO_Central"/>
</dbReference>
<dbReference type="GO" id="GO:0005634">
    <property type="term" value="C:nucleus"/>
    <property type="evidence" value="ECO:0000318"/>
    <property type="project" value="GO_Central"/>
</dbReference>
<evidence type="ECO:0000256" key="1">
    <source>
        <dbReference type="ARBA" id="ARBA00006485"/>
    </source>
</evidence>
<evidence type="ECO:0000256" key="11">
    <source>
        <dbReference type="PROSITE-ProRule" id="PRU10141"/>
    </source>
</evidence>
<dbReference type="GO" id="GO:0005524">
    <property type="term" value="F:ATP binding"/>
    <property type="evidence" value="ECO:0007669"/>
    <property type="project" value="UniProtKB-UniRule"/>
</dbReference>
<feature type="binding site" evidence="11">
    <location>
        <position position="169"/>
    </location>
    <ligand>
        <name>ATP</name>
        <dbReference type="ChEBI" id="CHEBI:30616"/>
    </ligand>
</feature>
<evidence type="ECO:0000256" key="9">
    <source>
        <dbReference type="ARBA" id="ARBA00048367"/>
    </source>
</evidence>
<keyword evidence="6" id="KW-0418">Kinase</keyword>
<dbReference type="eggNOG" id="KOG0594">
    <property type="taxonomic scope" value="Eukaryota"/>
</dbReference>
<dbReference type="HOGENOM" id="CLU_000288_181_6_1"/>
<name>K3XWZ5_SETIT</name>
<accession>K3XWZ5</accession>
<reference evidence="16" key="1">
    <citation type="journal article" date="2012" name="Nat. Biotechnol.">
        <title>Reference genome sequence of the model plant Setaria.</title>
        <authorList>
            <person name="Bennetzen J.L."/>
            <person name="Schmutz J."/>
            <person name="Wang H."/>
            <person name="Percifield R."/>
            <person name="Hawkins J."/>
            <person name="Pontaroli A.C."/>
            <person name="Estep M."/>
            <person name="Feng L."/>
            <person name="Vaughn J.N."/>
            <person name="Grimwood J."/>
            <person name="Jenkins J."/>
            <person name="Barry K."/>
            <person name="Lindquist E."/>
            <person name="Hellsten U."/>
            <person name="Deshpande S."/>
            <person name="Wang X."/>
            <person name="Wu X."/>
            <person name="Mitros T."/>
            <person name="Triplett J."/>
            <person name="Yang X."/>
            <person name="Ye C.Y."/>
            <person name="Mauro-Herrera M."/>
            <person name="Wang L."/>
            <person name="Li P."/>
            <person name="Sharma M."/>
            <person name="Sharma R."/>
            <person name="Ronald P.C."/>
            <person name="Panaud O."/>
            <person name="Kellogg E.A."/>
            <person name="Brutnell T.P."/>
            <person name="Doust A.N."/>
            <person name="Tuskan G.A."/>
            <person name="Rokhsar D."/>
            <person name="Devos K.M."/>
        </authorList>
    </citation>
    <scope>NUCLEOTIDE SEQUENCE [LARGE SCALE GENOMIC DNA]</scope>
    <source>
        <strain evidence="16">cv. Yugu1</strain>
    </source>
</reference>
<keyword evidence="7 11" id="KW-0067">ATP-binding</keyword>
<dbReference type="SUPFAM" id="SSF56112">
    <property type="entry name" value="Protein kinase-like (PK-like)"/>
    <property type="match status" value="1"/>
</dbReference>
<dbReference type="EMBL" id="AGNK02002219">
    <property type="status" value="NOT_ANNOTATED_CDS"/>
    <property type="molecule type" value="Genomic_DNA"/>
</dbReference>
<dbReference type="InterPro" id="IPR050108">
    <property type="entry name" value="CDK"/>
</dbReference>
<dbReference type="GO" id="GO:0005737">
    <property type="term" value="C:cytoplasm"/>
    <property type="evidence" value="ECO:0000318"/>
    <property type="project" value="GO_Central"/>
</dbReference>
<comment type="catalytic activity">
    <reaction evidence="8">
        <text>L-threonyl-[protein] + ATP = O-phospho-L-threonyl-[protein] + ADP + H(+)</text>
        <dbReference type="Rhea" id="RHEA:46608"/>
        <dbReference type="Rhea" id="RHEA-COMP:11060"/>
        <dbReference type="Rhea" id="RHEA-COMP:11605"/>
        <dbReference type="ChEBI" id="CHEBI:15378"/>
        <dbReference type="ChEBI" id="CHEBI:30013"/>
        <dbReference type="ChEBI" id="CHEBI:30616"/>
        <dbReference type="ChEBI" id="CHEBI:61977"/>
        <dbReference type="ChEBI" id="CHEBI:456216"/>
        <dbReference type="EC" id="2.7.11.22"/>
    </reaction>
</comment>
<comment type="catalytic activity">
    <reaction evidence="9">
        <text>L-seryl-[protein] + ATP = O-phospho-L-seryl-[protein] + ADP + H(+)</text>
        <dbReference type="Rhea" id="RHEA:17989"/>
        <dbReference type="Rhea" id="RHEA-COMP:9863"/>
        <dbReference type="Rhea" id="RHEA-COMP:11604"/>
        <dbReference type="ChEBI" id="CHEBI:15378"/>
        <dbReference type="ChEBI" id="CHEBI:29999"/>
        <dbReference type="ChEBI" id="CHEBI:30616"/>
        <dbReference type="ChEBI" id="CHEBI:83421"/>
        <dbReference type="ChEBI" id="CHEBI:456216"/>
        <dbReference type="EC" id="2.7.11.22"/>
    </reaction>
</comment>
<evidence type="ECO:0000313" key="16">
    <source>
        <dbReference type="Proteomes" id="UP000004995"/>
    </source>
</evidence>
<dbReference type="InterPro" id="IPR011009">
    <property type="entry name" value="Kinase-like_dom_sf"/>
</dbReference>
<evidence type="ECO:0000256" key="3">
    <source>
        <dbReference type="ARBA" id="ARBA00022553"/>
    </source>
</evidence>
<sequence length="438" mass="48888">MAPASNMRVLNATVNRLTVRSIWILDTCQLLSGSTGGFPSNDISREPLERLLGGDISNGSLLPPRSLPRTNSPPIPNPKSTHPHSSRPTHHRHPPTPIPKPTASEDRIRAMATLQHQPKPAAAAAPSTTTGGGLRAMDLYEKLEKVGEGTYGKVYKAREKATGRIVALKKTRLPEDDEGVPPTALREVSLLRMLSQDPHVVRLLDLKQGVNKEGQTILYLVFEYMDTDLKKFIRSHRANHEKIPALTVKILMYQLCKGVTFVHGRGVLHRDLKPHNLLMDRKTMALKIADLGLSRAVIAPLKKYTHEILTLWYRAPEVLLGATHYSTPVDMWSVGCIFAELVTNNPLFPGDSELQQLLHIFKLLGTPNEQVWPGVGKLPNWHEYPQWKPTKLSTLVPGLDADGYDLLGKMLEYEPTKRVCAKAALEHPYFNDVNKDLY</sequence>
<protein>
    <recommendedName>
        <fullName evidence="14">Protein kinase domain-containing protein</fullName>
    </recommendedName>
</protein>
<dbReference type="InterPro" id="IPR017441">
    <property type="entry name" value="Protein_kinase_ATP_BS"/>
</dbReference>
<dbReference type="EnsemblPlants" id="KQL09476">
    <property type="protein sequence ID" value="KQL09476"/>
    <property type="gene ID" value="SETIT_006453mg"/>
</dbReference>
<dbReference type="PANTHER" id="PTHR24056:SF178">
    <property type="entry name" value="CYCLIN-DEPENDENT KINASE B2-2"/>
    <property type="match status" value="1"/>
</dbReference>
<keyword evidence="4" id="KW-0808">Transferase</keyword>
<evidence type="ECO:0000256" key="6">
    <source>
        <dbReference type="ARBA" id="ARBA00022777"/>
    </source>
</evidence>
<evidence type="ECO:0000256" key="12">
    <source>
        <dbReference type="RuleBase" id="RU000304"/>
    </source>
</evidence>
<keyword evidence="2 12" id="KW-0723">Serine/threonine-protein kinase</keyword>
<proteinExistence type="inferred from homology"/>
<dbReference type="InterPro" id="IPR000719">
    <property type="entry name" value="Prot_kinase_dom"/>
</dbReference>
<dbReference type="OMA" id="CFCHQRN"/>
<dbReference type="InParanoid" id="K3XWZ5"/>
<dbReference type="STRING" id="4555.K3XWZ5"/>
<dbReference type="FunCoup" id="K3XWZ5">
    <property type="interactions" value="287"/>
</dbReference>
<dbReference type="GO" id="GO:0000307">
    <property type="term" value="C:cyclin-dependent protein kinase holoenzyme complex"/>
    <property type="evidence" value="ECO:0000318"/>
    <property type="project" value="GO_Central"/>
</dbReference>
<comment type="catalytic activity">
    <reaction evidence="10">
        <text>[DNA-directed RNA polymerase] + ATP = phospho-[DNA-directed RNA polymerase] + ADP + H(+)</text>
        <dbReference type="Rhea" id="RHEA:10216"/>
        <dbReference type="Rhea" id="RHEA-COMP:11321"/>
        <dbReference type="Rhea" id="RHEA-COMP:11322"/>
        <dbReference type="ChEBI" id="CHEBI:15378"/>
        <dbReference type="ChEBI" id="CHEBI:30616"/>
        <dbReference type="ChEBI" id="CHEBI:43176"/>
        <dbReference type="ChEBI" id="CHEBI:68546"/>
        <dbReference type="ChEBI" id="CHEBI:456216"/>
        <dbReference type="EC" id="2.7.11.23"/>
    </reaction>
</comment>
<feature type="domain" description="Protein kinase" evidence="14">
    <location>
        <begin position="140"/>
        <end position="430"/>
    </location>
</feature>
<feature type="compositionally biased region" description="Basic residues" evidence="13">
    <location>
        <begin position="81"/>
        <end position="94"/>
    </location>
</feature>
<feature type="region of interest" description="Disordered" evidence="13">
    <location>
        <begin position="54"/>
        <end position="103"/>
    </location>
</feature>
<dbReference type="GO" id="GO:0010468">
    <property type="term" value="P:regulation of gene expression"/>
    <property type="evidence" value="ECO:0000318"/>
    <property type="project" value="GO_Central"/>
</dbReference>
<evidence type="ECO:0000256" key="2">
    <source>
        <dbReference type="ARBA" id="ARBA00022527"/>
    </source>
</evidence>
<keyword evidence="5 11" id="KW-0547">Nucleotide-binding</keyword>
<dbReference type="Gene3D" id="1.10.510.10">
    <property type="entry name" value="Transferase(Phosphotransferase) domain 1"/>
    <property type="match status" value="1"/>
</dbReference>
<evidence type="ECO:0000256" key="5">
    <source>
        <dbReference type="ARBA" id="ARBA00022741"/>
    </source>
</evidence>
<keyword evidence="3" id="KW-0597">Phosphoprotein</keyword>
<evidence type="ECO:0000259" key="14">
    <source>
        <dbReference type="PROSITE" id="PS50011"/>
    </source>
</evidence>
<dbReference type="Pfam" id="PF00069">
    <property type="entry name" value="Pkinase"/>
    <property type="match status" value="1"/>
</dbReference>
<dbReference type="PROSITE" id="PS00107">
    <property type="entry name" value="PROTEIN_KINASE_ATP"/>
    <property type="match status" value="1"/>
</dbReference>
<dbReference type="InterPro" id="IPR008271">
    <property type="entry name" value="Ser/Thr_kinase_AS"/>
</dbReference>
<dbReference type="Gramene" id="KQL09476">
    <property type="protein sequence ID" value="KQL09476"/>
    <property type="gene ID" value="SETIT_006453mg"/>
</dbReference>
<dbReference type="GO" id="GO:0030332">
    <property type="term" value="F:cyclin binding"/>
    <property type="evidence" value="ECO:0000318"/>
    <property type="project" value="GO_Central"/>
</dbReference>
<dbReference type="Gene3D" id="3.30.200.20">
    <property type="entry name" value="Phosphorylase Kinase, domain 1"/>
    <property type="match status" value="1"/>
</dbReference>
<dbReference type="PROSITE" id="PS50011">
    <property type="entry name" value="PROTEIN_KINASE_DOM"/>
    <property type="match status" value="1"/>
</dbReference>
<evidence type="ECO:0000256" key="7">
    <source>
        <dbReference type="ARBA" id="ARBA00022840"/>
    </source>
</evidence>
<dbReference type="PROSITE" id="PS00108">
    <property type="entry name" value="PROTEIN_KINASE_ST"/>
    <property type="match status" value="1"/>
</dbReference>
<dbReference type="PANTHER" id="PTHR24056">
    <property type="entry name" value="CELL DIVISION PROTEIN KINASE"/>
    <property type="match status" value="1"/>
</dbReference>